<gene>
    <name evidence="10" type="ORF">A0H81_02478</name>
</gene>
<evidence type="ECO:0000256" key="6">
    <source>
        <dbReference type="ARBA" id="ARBA00022771"/>
    </source>
</evidence>
<dbReference type="GO" id="GO:0061630">
    <property type="term" value="F:ubiquitin protein ligase activity"/>
    <property type="evidence" value="ECO:0007669"/>
    <property type="project" value="UniProtKB-EC"/>
</dbReference>
<keyword evidence="4" id="KW-0479">Metal-binding</keyword>
<dbReference type="Pfam" id="PF01485">
    <property type="entry name" value="IBR"/>
    <property type="match status" value="2"/>
</dbReference>
<keyword evidence="7" id="KW-0833">Ubl conjugation pathway</keyword>
<proteinExistence type="predicted"/>
<evidence type="ECO:0000313" key="11">
    <source>
        <dbReference type="Proteomes" id="UP000092993"/>
    </source>
</evidence>
<dbReference type="Proteomes" id="UP000092993">
    <property type="component" value="Unassembled WGS sequence"/>
</dbReference>
<keyword evidence="3" id="KW-0808">Transferase</keyword>
<keyword evidence="11" id="KW-1185">Reference proteome</keyword>
<evidence type="ECO:0000256" key="2">
    <source>
        <dbReference type="ARBA" id="ARBA00012251"/>
    </source>
</evidence>
<evidence type="ECO:0000313" key="10">
    <source>
        <dbReference type="EMBL" id="OBZ77648.1"/>
    </source>
</evidence>
<keyword evidence="5" id="KW-0677">Repeat</keyword>
<dbReference type="InterPro" id="IPR002867">
    <property type="entry name" value="IBR_dom"/>
</dbReference>
<accession>A0A1C7MLF9</accession>
<dbReference type="OrthoDB" id="9977870at2759"/>
<dbReference type="CDD" id="cd22584">
    <property type="entry name" value="Rcat_RBR_unk"/>
    <property type="match status" value="1"/>
</dbReference>
<dbReference type="AlphaFoldDB" id="A0A1C7MLF9"/>
<keyword evidence="6" id="KW-0863">Zinc-finger</keyword>
<dbReference type="EMBL" id="LUGG01000002">
    <property type="protein sequence ID" value="OBZ77648.1"/>
    <property type="molecule type" value="Genomic_DNA"/>
</dbReference>
<dbReference type="EC" id="2.3.2.31" evidence="2"/>
<dbReference type="CDD" id="cd20335">
    <property type="entry name" value="BRcat_RBR"/>
    <property type="match status" value="1"/>
</dbReference>
<reference evidence="10 11" key="1">
    <citation type="submission" date="2016-03" db="EMBL/GenBank/DDBJ databases">
        <title>Whole genome sequencing of Grifola frondosa 9006-11.</title>
        <authorList>
            <person name="Min B."/>
            <person name="Park H."/>
            <person name="Kim J.-G."/>
            <person name="Cho H."/>
            <person name="Oh Y.-L."/>
            <person name="Kong W.-S."/>
            <person name="Choi I.-G."/>
        </authorList>
    </citation>
    <scope>NUCLEOTIDE SEQUENCE [LARGE SCALE GENOMIC DNA]</scope>
    <source>
        <strain evidence="10 11">9006-11</strain>
    </source>
</reference>
<dbReference type="PROSITE" id="PS51873">
    <property type="entry name" value="TRIAD"/>
    <property type="match status" value="1"/>
</dbReference>
<name>A0A1C7MLF9_GRIFR</name>
<dbReference type="PANTHER" id="PTHR11685">
    <property type="entry name" value="RBR FAMILY RING FINGER AND IBR DOMAIN-CONTAINING"/>
    <property type="match status" value="1"/>
</dbReference>
<dbReference type="GO" id="GO:0016567">
    <property type="term" value="P:protein ubiquitination"/>
    <property type="evidence" value="ECO:0007669"/>
    <property type="project" value="InterPro"/>
</dbReference>
<dbReference type="Gene3D" id="1.20.120.1750">
    <property type="match status" value="1"/>
</dbReference>
<organism evidence="10 11">
    <name type="scientific">Grifola frondosa</name>
    <name type="common">Maitake</name>
    <name type="synonym">Polyporus frondosus</name>
    <dbReference type="NCBI Taxonomy" id="5627"/>
    <lineage>
        <taxon>Eukaryota</taxon>
        <taxon>Fungi</taxon>
        <taxon>Dikarya</taxon>
        <taxon>Basidiomycota</taxon>
        <taxon>Agaricomycotina</taxon>
        <taxon>Agaricomycetes</taxon>
        <taxon>Polyporales</taxon>
        <taxon>Grifolaceae</taxon>
        <taxon>Grifola</taxon>
    </lineage>
</organism>
<evidence type="ECO:0000256" key="8">
    <source>
        <dbReference type="ARBA" id="ARBA00022833"/>
    </source>
</evidence>
<evidence type="ECO:0000259" key="9">
    <source>
        <dbReference type="PROSITE" id="PS51873"/>
    </source>
</evidence>
<dbReference type="SUPFAM" id="SSF57850">
    <property type="entry name" value="RING/U-box"/>
    <property type="match status" value="1"/>
</dbReference>
<protein>
    <recommendedName>
        <fullName evidence="2">RBR-type E3 ubiquitin transferase</fullName>
        <ecNumber evidence="2">2.3.2.31</ecNumber>
    </recommendedName>
</protein>
<feature type="domain" description="RING-type" evidence="9">
    <location>
        <begin position="72"/>
        <end position="266"/>
    </location>
</feature>
<evidence type="ECO:0000256" key="4">
    <source>
        <dbReference type="ARBA" id="ARBA00022723"/>
    </source>
</evidence>
<dbReference type="InterPro" id="IPR044066">
    <property type="entry name" value="TRIAD_supradom"/>
</dbReference>
<evidence type="ECO:0000256" key="7">
    <source>
        <dbReference type="ARBA" id="ARBA00022786"/>
    </source>
</evidence>
<comment type="catalytic activity">
    <reaction evidence="1">
        <text>[E2 ubiquitin-conjugating enzyme]-S-ubiquitinyl-L-cysteine + [acceptor protein]-L-lysine = [E2 ubiquitin-conjugating enzyme]-L-cysteine + [acceptor protein]-N(6)-ubiquitinyl-L-lysine.</text>
        <dbReference type="EC" id="2.3.2.31"/>
    </reaction>
</comment>
<evidence type="ECO:0000256" key="1">
    <source>
        <dbReference type="ARBA" id="ARBA00001798"/>
    </source>
</evidence>
<comment type="caution">
    <text evidence="10">The sequence shown here is derived from an EMBL/GenBank/DDBJ whole genome shotgun (WGS) entry which is preliminary data.</text>
</comment>
<dbReference type="GO" id="GO:0008270">
    <property type="term" value="F:zinc ion binding"/>
    <property type="evidence" value="ECO:0007669"/>
    <property type="project" value="UniProtKB-KW"/>
</dbReference>
<evidence type="ECO:0000256" key="3">
    <source>
        <dbReference type="ARBA" id="ARBA00022679"/>
    </source>
</evidence>
<evidence type="ECO:0000256" key="5">
    <source>
        <dbReference type="ARBA" id="ARBA00022737"/>
    </source>
</evidence>
<dbReference type="STRING" id="5627.A0A1C7MLF9"/>
<dbReference type="InterPro" id="IPR031127">
    <property type="entry name" value="E3_UB_ligase_RBR"/>
</dbReference>
<sequence>MPVLSGLRVQSSSGRPSGRSFAVSRRLAGVTKRTKCVVPAMLSKIGSCLHRELNSDHVSSSLSLSWVFVPEQAHDCVACMTTIEGPKIRVPCGHDYDVACLLALVEASTRDESLFPPRCCKELIPAICFEHHMSPALSLLFSEKSAEHATPRRVYCANPTCSRFLGPRSTATPARIFTCPTPACSTRTCGRCRARVESHTPHRCGHDKAHKAVLALAGRNGWARCPTCDQMIELRSGCYHMTCVCSAQFCYRCRAVWKTCSCPRWNEGDIFAPFQDADDLNARLALRIPPALEGRHGRPRSLVRIPRPRFRPPLPRFDDDLLDIQPDIHVGQHLLQPVVSLQVVRNSGANGDHPEGPVEGSTQTPWHLTCHDLIFRGFLLRMNVGGEFGD</sequence>
<keyword evidence="8" id="KW-0862">Zinc</keyword>